<dbReference type="CDD" id="cd06192">
    <property type="entry name" value="DHOD_e_trans_like"/>
    <property type="match status" value="1"/>
</dbReference>
<dbReference type="OrthoDB" id="9778346at2"/>
<dbReference type="SUPFAM" id="SSF63380">
    <property type="entry name" value="Riboflavin synthase domain-like"/>
    <property type="match status" value="1"/>
</dbReference>
<dbReference type="InterPro" id="IPR023753">
    <property type="entry name" value="FAD/NAD-binding_dom"/>
</dbReference>
<dbReference type="InterPro" id="IPR036188">
    <property type="entry name" value="FAD/NAD-bd_sf"/>
</dbReference>
<dbReference type="Gene3D" id="1.10.1060.10">
    <property type="entry name" value="Alpha-helical ferredoxin"/>
    <property type="match status" value="1"/>
</dbReference>
<dbReference type="Gene3D" id="3.50.50.60">
    <property type="entry name" value="FAD/NAD(P)-binding domain"/>
    <property type="match status" value="1"/>
</dbReference>
<dbReference type="PANTHER" id="PTHR43513:SF3">
    <property type="entry name" value="DIHYDROOROTATE DEHYDROGENASE B (NAD(+)), ELECTRON TRANSFER SUBUNIT-RELATED"/>
    <property type="match status" value="1"/>
</dbReference>
<evidence type="ECO:0000313" key="3">
    <source>
        <dbReference type="Proteomes" id="UP000031518"/>
    </source>
</evidence>
<protein>
    <submittedName>
        <fullName evidence="2">NADPH-dependent glutamate synthase beta chain-like oxidoreductase</fullName>
    </submittedName>
</protein>
<dbReference type="PRINTS" id="PR00368">
    <property type="entry name" value="FADPNR"/>
</dbReference>
<dbReference type="SUPFAM" id="SSF51971">
    <property type="entry name" value="Nucleotide-binding domain"/>
    <property type="match status" value="1"/>
</dbReference>
<dbReference type="InterPro" id="IPR039261">
    <property type="entry name" value="FNR_nucleotide-bd"/>
</dbReference>
<sequence>MSNAIIEQNHTAHNALTGAAEELELGVVGFTYADLYRPERLRDLAEAFYGELKRSDAALHERLMEYVRTRGAAFKGKAESELLIAAAPHLSRFIARLFRIEEERRAQIEAVRREDPVFAFKYFVARRATKNFPPEKVADLDPAVLDRALAEFRRVVFPETLDDDEELAIARITVRLLEWEKELEQSGKQQVPVGVETAQAIRAARERVSSRAPAARDFMSRWRDGEADVDLGFVRSALKLIEAWVGAHAAKARARVRGWASFRSPHHFDYANLVPIERPRADLPELMRGLAEHLRRRDGFRLTDRRAGLRQVLDEVHYCLICHERDKDSCSKGMRERDGSTKRNPLGIELQGCPLDEKISEMHSLKREGDSIAALALVMIDNPMCPGTGHRICNDCMKSCIFQKQEPVNIPQVETGVLTDVLKLPYGFEIYSLLTRWNPLNAKRPYALPYNGKNVLIVGLGPAGYTLAQYLLNEGFGVVGIDGLKIEPLKPELIGDETKPPRPIRDLSEITTELDQRVLAGFGGVSEYGITVRWDKNFLTMIHLALARRRHFRFYGGIRFGGTLTIEDAWALGFDHIAIAAGAGRPTIIDMKNNLIRGIRKASDFLMALQLTGAFKRDSLANLQVRLPAVVIGGGLTAIDTATELAAYYPVQVEKMLDRHERLVAEFGEERVWAMFDEEERAIYREFFEHGRAVRRERERAAAAGERPDFVKLVRAWGGVSIVYRRRLQDSPAYRLNHEEVVKALEEGISFIENMNPVEAVPDRYGAVEALVFERVRLNPEKGKWEGSGELVRLPARTVCVAAGTSPNITYEKEHPGTFVLDERGAYFAPHKAVRDEEGNWHLVRAAKGEPAFFTSYEHGDKHFVTFYGDNHPTYAGNVVKAMASAKHGYEQVVALFADEIAALKPEEQTARELDFKRFIERLDEELIARVVRVERLTPTIVEVVVRAPMQARKFHPGQFYRLQNYEADAPEVEGTRLMMEGLALTGAWVDKERGLLSLIVLEMGASSRLCALLRPGQQVVVMGPTGAPTEIPAGETVMLVGGGLGNAVLFSIARALRENGCRVIYFAGYRRGEDLFKREEIEAATDQVIWATDAGREIEPHRPQDRHFRGNIVEAMLAYAEGRLGRQLFDLREVDRIIVIGSDGMMAAVKRARHTVLAPYLKGSHVAIGSINSPMQCMLKEICAQCLQRHVDPLTGEEKCFVFSCFNQDQKLDEVDFNNLSNRLRMNSVQEKQANLWLDLLFHRMRRAAVSD</sequence>
<dbReference type="STRING" id="454194.PYK22_02969"/>
<organism evidence="2 3">
    <name type="scientific">Pyrinomonas methylaliphatogenes</name>
    <dbReference type="NCBI Taxonomy" id="454194"/>
    <lineage>
        <taxon>Bacteria</taxon>
        <taxon>Pseudomonadati</taxon>
        <taxon>Acidobacteriota</taxon>
        <taxon>Blastocatellia</taxon>
        <taxon>Blastocatellales</taxon>
        <taxon>Pyrinomonadaceae</taxon>
        <taxon>Pyrinomonas</taxon>
    </lineage>
</organism>
<dbReference type="GO" id="GO:0051536">
    <property type="term" value="F:iron-sulfur cluster binding"/>
    <property type="evidence" value="ECO:0007669"/>
    <property type="project" value="InterPro"/>
</dbReference>
<evidence type="ECO:0000313" key="2">
    <source>
        <dbReference type="EMBL" id="CDM66926.1"/>
    </source>
</evidence>
<feature type="domain" description="FAD-binding FR-type" evidence="1">
    <location>
        <begin position="924"/>
        <end position="1032"/>
    </location>
</feature>
<reference evidence="2 3" key="2">
    <citation type="submission" date="2015-01" db="EMBL/GenBank/DDBJ databases">
        <title>Complete genome sequence of Pyrinomonas methylaliphatogenes type strain K22T.</title>
        <authorList>
            <person name="Lee K.C.Y."/>
            <person name="Power J.F."/>
            <person name="Dunfield P.F."/>
            <person name="Morgan X.C."/>
            <person name="Huttenhower C."/>
            <person name="Stott M.B."/>
        </authorList>
    </citation>
    <scope>NUCLEOTIDE SEQUENCE [LARGE SCALE GENOMIC DNA]</scope>
    <source>
        <strain evidence="2 3">K22</strain>
    </source>
</reference>
<dbReference type="Pfam" id="PF07992">
    <property type="entry name" value="Pyr_redox_2"/>
    <property type="match status" value="1"/>
</dbReference>
<gene>
    <name evidence="2" type="ORF">PYK22_02969</name>
</gene>
<dbReference type="AlphaFoldDB" id="A0A0B6X0P4"/>
<dbReference type="PANTHER" id="PTHR43513">
    <property type="entry name" value="DIHYDROOROTATE DEHYDROGENASE B (NAD(+)), ELECTRON TRANSFER SUBUNIT"/>
    <property type="match status" value="1"/>
</dbReference>
<dbReference type="InterPro" id="IPR050353">
    <property type="entry name" value="PyrK_electron_transfer"/>
</dbReference>
<dbReference type="InterPro" id="IPR009051">
    <property type="entry name" value="Helical_ferredxn"/>
</dbReference>
<dbReference type="Proteomes" id="UP000031518">
    <property type="component" value="Unassembled WGS sequence"/>
</dbReference>
<dbReference type="InterPro" id="IPR017927">
    <property type="entry name" value="FAD-bd_FR_type"/>
</dbReference>
<dbReference type="Gene3D" id="2.40.30.10">
    <property type="entry name" value="Translation factors"/>
    <property type="match status" value="1"/>
</dbReference>
<proteinExistence type="predicted"/>
<dbReference type="PROSITE" id="PS51384">
    <property type="entry name" value="FAD_FR"/>
    <property type="match status" value="1"/>
</dbReference>
<dbReference type="EMBL" id="CBXV010000008">
    <property type="protein sequence ID" value="CDM66926.1"/>
    <property type="molecule type" value="Genomic_DNA"/>
</dbReference>
<keyword evidence="3" id="KW-1185">Reference proteome</keyword>
<accession>A0A0B6X0P4</accession>
<dbReference type="SUPFAM" id="SSF52343">
    <property type="entry name" value="Ferredoxin reductase-like, C-terminal NADP-linked domain"/>
    <property type="match status" value="1"/>
</dbReference>
<dbReference type="InterPro" id="IPR017938">
    <property type="entry name" value="Riboflavin_synthase-like_b-brl"/>
</dbReference>
<evidence type="ECO:0000259" key="1">
    <source>
        <dbReference type="PROSITE" id="PS51384"/>
    </source>
</evidence>
<reference evidence="2 3" key="1">
    <citation type="submission" date="2013-12" db="EMBL/GenBank/DDBJ databases">
        <authorList>
            <person name="Stott M."/>
        </authorList>
    </citation>
    <scope>NUCLEOTIDE SEQUENCE [LARGE SCALE GENOMIC DNA]</scope>
    <source>
        <strain evidence="2 3">K22</strain>
    </source>
</reference>
<dbReference type="RefSeq" id="WP_083437935.1">
    <property type="nucleotide sequence ID" value="NZ_CBXV010000008.1"/>
</dbReference>
<dbReference type="GO" id="GO:0016491">
    <property type="term" value="F:oxidoreductase activity"/>
    <property type="evidence" value="ECO:0007669"/>
    <property type="project" value="InterPro"/>
</dbReference>
<dbReference type="Gene3D" id="3.40.50.80">
    <property type="entry name" value="Nucleotide-binding domain of ferredoxin-NADP reductase (FNR) module"/>
    <property type="match status" value="1"/>
</dbReference>
<name>A0A0B6X0P4_9BACT</name>